<dbReference type="PANTHER" id="PTHR48109">
    <property type="entry name" value="DIHYDROOROTATE DEHYDROGENASE (QUINONE), MITOCHONDRIAL-RELATED"/>
    <property type="match status" value="1"/>
</dbReference>
<dbReference type="InterPro" id="IPR050074">
    <property type="entry name" value="DHO_dehydrogenase"/>
</dbReference>
<evidence type="ECO:0000256" key="2">
    <source>
        <dbReference type="ARBA" id="ARBA00004725"/>
    </source>
</evidence>
<dbReference type="InterPro" id="IPR012135">
    <property type="entry name" value="Dihydroorotate_DH_1_2"/>
</dbReference>
<accession>A0A5D0MF48</accession>
<dbReference type="FunFam" id="3.20.20.70:FF:000027">
    <property type="entry name" value="Dihydropyrimidine dehydrogenase [NADP(+)]"/>
    <property type="match status" value="1"/>
</dbReference>
<organism evidence="11 12">
    <name type="scientific">Candidatus Mcinerneyibacterium aminivorans</name>
    <dbReference type="NCBI Taxonomy" id="2703815"/>
    <lineage>
        <taxon>Bacteria</taxon>
        <taxon>Candidatus Macinerneyibacteriota</taxon>
        <taxon>Candidatus Mcinerneyibacteria</taxon>
        <taxon>Candidatus Mcinerneyibacteriales</taxon>
        <taxon>Candidatus Mcinerneyibacteriaceae</taxon>
        <taxon>Candidatus Mcinerneyibacterium</taxon>
    </lineage>
</organism>
<dbReference type="HAMAP" id="MF_00224">
    <property type="entry name" value="DHO_dh_type1"/>
    <property type="match status" value="1"/>
</dbReference>
<keyword evidence="4 9" id="KW-0963">Cytoplasm</keyword>
<dbReference type="InterPro" id="IPR024920">
    <property type="entry name" value="Dihydroorotate_DH_1"/>
</dbReference>
<evidence type="ECO:0000259" key="10">
    <source>
        <dbReference type="Pfam" id="PF01180"/>
    </source>
</evidence>
<name>A0A5D0MF48_9BACT</name>
<dbReference type="PANTHER" id="PTHR48109:SF1">
    <property type="entry name" value="DIHYDROOROTATE DEHYDROGENASE (FUMARATE)"/>
    <property type="match status" value="1"/>
</dbReference>
<dbReference type="InterPro" id="IPR033888">
    <property type="entry name" value="DHOD_1B"/>
</dbReference>
<dbReference type="GO" id="GO:0044205">
    <property type="term" value="P:'de novo' UMP biosynthetic process"/>
    <property type="evidence" value="ECO:0007669"/>
    <property type="project" value="UniProtKB-UniRule"/>
</dbReference>
<keyword evidence="5 9" id="KW-0285">Flavoprotein</keyword>
<evidence type="ECO:0000256" key="3">
    <source>
        <dbReference type="ARBA" id="ARBA00008008"/>
    </source>
</evidence>
<dbReference type="Gene3D" id="3.20.20.70">
    <property type="entry name" value="Aldolase class I"/>
    <property type="match status" value="1"/>
</dbReference>
<comment type="caution">
    <text evidence="11">The sequence shown here is derived from an EMBL/GenBank/DDBJ whole genome shotgun (WGS) entry which is preliminary data.</text>
</comment>
<comment type="subcellular location">
    <subcellularLocation>
        <location evidence="1 9">Cytoplasm</location>
    </subcellularLocation>
</comment>
<feature type="binding site" evidence="9">
    <location>
        <begin position="69"/>
        <end position="73"/>
    </location>
    <ligand>
        <name>substrate</name>
    </ligand>
</feature>
<feature type="binding site" evidence="9">
    <location>
        <position position="127"/>
    </location>
    <ligand>
        <name>substrate</name>
    </ligand>
</feature>
<dbReference type="Proteomes" id="UP000324143">
    <property type="component" value="Unassembled WGS sequence"/>
</dbReference>
<dbReference type="NCBIfam" id="TIGR01037">
    <property type="entry name" value="pyrD_sub1_fam"/>
    <property type="match status" value="1"/>
</dbReference>
<evidence type="ECO:0000256" key="9">
    <source>
        <dbReference type="HAMAP-Rule" id="MF_00224"/>
    </source>
</evidence>
<dbReference type="SUPFAM" id="SSF51395">
    <property type="entry name" value="FMN-linked oxidoreductases"/>
    <property type="match status" value="1"/>
</dbReference>
<keyword evidence="12" id="KW-1185">Reference proteome</keyword>
<dbReference type="PIRSF" id="PIRSF000164">
    <property type="entry name" value="DHO_oxidase"/>
    <property type="match status" value="1"/>
</dbReference>
<dbReference type="InterPro" id="IPR001295">
    <property type="entry name" value="Dihydroorotate_DH_CS"/>
</dbReference>
<evidence type="ECO:0000313" key="11">
    <source>
        <dbReference type="EMBL" id="TYB31646.1"/>
    </source>
</evidence>
<feature type="binding site" evidence="9">
    <location>
        <position position="191"/>
    </location>
    <ligand>
        <name>FMN</name>
        <dbReference type="ChEBI" id="CHEBI:58210"/>
    </ligand>
</feature>
<evidence type="ECO:0000256" key="8">
    <source>
        <dbReference type="ARBA" id="ARBA00023002"/>
    </source>
</evidence>
<dbReference type="AlphaFoldDB" id="A0A5D0MF48"/>
<keyword evidence="7 9" id="KW-0665">Pyrimidine biosynthesis</keyword>
<dbReference type="NCBIfam" id="NF005574">
    <property type="entry name" value="PRK07259.1"/>
    <property type="match status" value="1"/>
</dbReference>
<evidence type="ECO:0000313" key="12">
    <source>
        <dbReference type="Proteomes" id="UP000324143"/>
    </source>
</evidence>
<evidence type="ECO:0000256" key="1">
    <source>
        <dbReference type="ARBA" id="ARBA00004496"/>
    </source>
</evidence>
<dbReference type="GO" id="GO:0004152">
    <property type="term" value="F:dihydroorotate dehydrogenase activity"/>
    <property type="evidence" value="ECO:0007669"/>
    <property type="project" value="UniProtKB-UniRule"/>
</dbReference>
<evidence type="ECO:0000256" key="4">
    <source>
        <dbReference type="ARBA" id="ARBA00022490"/>
    </source>
</evidence>
<comment type="pathway">
    <text evidence="2 9">Pyrimidine metabolism; UMP biosynthesis via de novo pathway.</text>
</comment>
<dbReference type="GO" id="GO:0006207">
    <property type="term" value="P:'de novo' pyrimidine nucleobase biosynthetic process"/>
    <property type="evidence" value="ECO:0007669"/>
    <property type="project" value="InterPro"/>
</dbReference>
<feature type="binding site" evidence="9">
    <location>
        <position position="99"/>
    </location>
    <ligand>
        <name>FMN</name>
        <dbReference type="ChEBI" id="CHEBI:58210"/>
    </ligand>
</feature>
<dbReference type="CDD" id="cd04740">
    <property type="entry name" value="DHOD_1B_like"/>
    <property type="match status" value="1"/>
</dbReference>
<dbReference type="EC" id="1.3.-.-" evidence="9"/>
<proteinExistence type="inferred from homology"/>
<dbReference type="InterPro" id="IPR013785">
    <property type="entry name" value="Aldolase_TIM"/>
</dbReference>
<evidence type="ECO:0000256" key="7">
    <source>
        <dbReference type="ARBA" id="ARBA00022975"/>
    </source>
</evidence>
<dbReference type="EMBL" id="VSIX01000032">
    <property type="protein sequence ID" value="TYB31646.1"/>
    <property type="molecule type" value="Genomic_DNA"/>
</dbReference>
<comment type="similarity">
    <text evidence="3 9">Belongs to the dihydroorotate dehydrogenase family. Type 1 subfamily.</text>
</comment>
<feature type="binding site" evidence="9">
    <location>
        <position position="165"/>
    </location>
    <ligand>
        <name>FMN</name>
        <dbReference type="ChEBI" id="CHEBI:58210"/>
    </ligand>
</feature>
<sequence>MVDLSVKIKNYKFKNPVMTGSGTYGYGDEFEELYDPSLLGAVLSKGLTMRERGGNPPPRIHETPAGILNSIGLANMGIDRFVNDKCFNLAKKNIDVIANISGKSIDEFGKMAEKCNKTDAIKAVEVNVSCPNVKEGGMAFGVDTENIYKITSLVKNTTDKPVIVKLSPNVTDITEMAQAAVEGKADALTLINTLLGMAIDIKKEKPVMYNKVAGLSGPAIKPVGLRMVYQVKEKFPDIKIIGSGGISCWQDAVEYFMAGASAVQIGTALFNDPMLPVNIIEDLRNYLMKKNVEKIDEIIGIAIKKEECK</sequence>
<feature type="binding site" evidence="9">
    <location>
        <begin position="266"/>
        <end position="267"/>
    </location>
    <ligand>
        <name>FMN</name>
        <dbReference type="ChEBI" id="CHEBI:58210"/>
    </ligand>
</feature>
<feature type="active site" description="Nucleophile" evidence="9">
    <location>
        <position position="130"/>
    </location>
</feature>
<keyword evidence="8 9" id="KW-0560">Oxidoreductase</keyword>
<feature type="binding site" evidence="9">
    <location>
        <begin position="192"/>
        <end position="193"/>
    </location>
    <ligand>
        <name>substrate</name>
    </ligand>
</feature>
<evidence type="ECO:0000256" key="6">
    <source>
        <dbReference type="ARBA" id="ARBA00022643"/>
    </source>
</evidence>
<dbReference type="PROSITE" id="PS00911">
    <property type="entry name" value="DHODEHASE_1"/>
    <property type="match status" value="1"/>
</dbReference>
<dbReference type="UniPathway" id="UPA00070"/>
<keyword evidence="6 9" id="KW-0288">FMN</keyword>
<dbReference type="InterPro" id="IPR005720">
    <property type="entry name" value="Dihydroorotate_DH_cat"/>
</dbReference>
<feature type="binding site" evidence="9">
    <location>
        <position position="45"/>
    </location>
    <ligand>
        <name>substrate</name>
    </ligand>
</feature>
<protein>
    <recommendedName>
        <fullName evidence="9">Dihydroorotate dehydrogenase</fullName>
        <shortName evidence="9">DHOD</shortName>
        <shortName evidence="9">DHODase</shortName>
        <shortName evidence="9">DHOdehase</shortName>
        <ecNumber evidence="9">1.3.-.-</ecNumber>
    </recommendedName>
</protein>
<dbReference type="InterPro" id="IPR049622">
    <property type="entry name" value="Dihydroorotate_DH_I"/>
</dbReference>
<comment type="function">
    <text evidence="9">Catalyzes the conversion of dihydroorotate to orotate.</text>
</comment>
<dbReference type="GO" id="GO:0005737">
    <property type="term" value="C:cytoplasm"/>
    <property type="evidence" value="ECO:0007669"/>
    <property type="project" value="UniProtKB-SubCell"/>
</dbReference>
<feature type="binding site" evidence="9">
    <location>
        <position position="21"/>
    </location>
    <ligand>
        <name>FMN</name>
        <dbReference type="ChEBI" id="CHEBI:58210"/>
    </ligand>
</feature>
<reference evidence="11" key="1">
    <citation type="submission" date="2019-08" db="EMBL/GenBank/DDBJ databases">
        <title>Genomic characterization of a novel candidate phylum (ARYD3) from a high temperature, high salinity tertiary oil reservoir in north central Oklahoma, USA.</title>
        <authorList>
            <person name="Youssef N.H."/>
            <person name="Yadav A."/>
            <person name="Elshahed M.S."/>
        </authorList>
    </citation>
    <scope>NUCLEOTIDE SEQUENCE [LARGE SCALE GENOMIC DNA]</scope>
    <source>
        <strain evidence="11">ARYD3</strain>
    </source>
</reference>
<dbReference type="Pfam" id="PF01180">
    <property type="entry name" value="DHO_dh"/>
    <property type="match status" value="1"/>
</dbReference>
<gene>
    <name evidence="9" type="primary">pyrD</name>
    <name evidence="11" type="ORF">FXF47_03345</name>
</gene>
<evidence type="ECO:0000256" key="5">
    <source>
        <dbReference type="ARBA" id="ARBA00022630"/>
    </source>
</evidence>
<feature type="binding site" evidence="9">
    <location>
        <begin position="45"/>
        <end position="46"/>
    </location>
    <ligand>
        <name>FMN</name>
        <dbReference type="ChEBI" id="CHEBI:58210"/>
    </ligand>
</feature>
<feature type="binding site" evidence="9">
    <location>
        <begin position="244"/>
        <end position="245"/>
    </location>
    <ligand>
        <name>FMN</name>
        <dbReference type="ChEBI" id="CHEBI:58210"/>
    </ligand>
</feature>
<feature type="binding site" evidence="9">
    <location>
        <position position="127"/>
    </location>
    <ligand>
        <name>FMN</name>
        <dbReference type="ChEBI" id="CHEBI:58210"/>
    </ligand>
</feature>
<comment type="cofactor">
    <cofactor evidence="9">
        <name>FMN</name>
        <dbReference type="ChEBI" id="CHEBI:58210"/>
    </cofactor>
    <text evidence="9">Binds 1 FMN per subunit.</text>
</comment>
<comment type="catalytic activity">
    <reaction evidence="9">
        <text>(S)-dihydroorotate + A = orotate + AH2</text>
        <dbReference type="Rhea" id="RHEA:18073"/>
        <dbReference type="ChEBI" id="CHEBI:13193"/>
        <dbReference type="ChEBI" id="CHEBI:17499"/>
        <dbReference type="ChEBI" id="CHEBI:30839"/>
        <dbReference type="ChEBI" id="CHEBI:30864"/>
    </reaction>
</comment>
<feature type="binding site" evidence="9">
    <location>
        <position position="217"/>
    </location>
    <ligand>
        <name>FMN</name>
        <dbReference type="ChEBI" id="CHEBI:58210"/>
    </ligand>
</feature>
<feature type="domain" description="Dihydroorotate dehydrogenase catalytic" evidence="10">
    <location>
        <begin position="4"/>
        <end position="287"/>
    </location>
</feature>